<evidence type="ECO:0000313" key="2">
    <source>
        <dbReference type="Proteomes" id="UP000704611"/>
    </source>
</evidence>
<comment type="caution">
    <text evidence="1">The sequence shown here is derived from an EMBL/GenBank/DDBJ whole genome shotgun (WGS) entry which is preliminary data.</text>
</comment>
<keyword evidence="2" id="KW-1185">Reference proteome</keyword>
<name>A0ABS6MQS4_9GAMM</name>
<proteinExistence type="predicted"/>
<dbReference type="Proteomes" id="UP000704611">
    <property type="component" value="Unassembled WGS sequence"/>
</dbReference>
<gene>
    <name evidence="1" type="ORF">KQY15_18870</name>
</gene>
<protein>
    <submittedName>
        <fullName evidence="1">Uncharacterized protein</fullName>
    </submittedName>
</protein>
<accession>A0ABS6MQS4</accession>
<sequence>MSKNQSPYMLESASDYLRAAKLLWEQPNLCNVAMVNAAIAIEIILKSFSAEPADNKRKGTIGEQYEIKGKRLHLFTELAARIDPVIYRELGFNNHDYWFQQYDNLFIKARYPYEPDSRGGHSEIPIKVGIEMFKATIRWYKDTGNTDLWVKRYPEVAGGGL</sequence>
<evidence type="ECO:0000313" key="1">
    <source>
        <dbReference type="EMBL" id="MBV2131167.1"/>
    </source>
</evidence>
<organism evidence="1 2">
    <name type="scientific">Arsukibacterium indicum</name>
    <dbReference type="NCBI Taxonomy" id="2848612"/>
    <lineage>
        <taxon>Bacteria</taxon>
        <taxon>Pseudomonadati</taxon>
        <taxon>Pseudomonadota</taxon>
        <taxon>Gammaproteobacteria</taxon>
        <taxon>Chromatiales</taxon>
        <taxon>Chromatiaceae</taxon>
        <taxon>Arsukibacterium</taxon>
    </lineage>
</organism>
<dbReference type="RefSeq" id="WP_217671454.1">
    <property type="nucleotide sequence ID" value="NZ_JAHRID010000016.1"/>
</dbReference>
<reference evidence="1 2" key="1">
    <citation type="submission" date="2021-06" db="EMBL/GenBank/DDBJ databases">
        <title>Rheinheimera indica sp. nov., isolated from deep-sea sediment.</title>
        <authorList>
            <person name="Wang Z."/>
            <person name="Zhang X.-Y."/>
        </authorList>
    </citation>
    <scope>NUCLEOTIDE SEQUENCE [LARGE SCALE GENOMIC DNA]</scope>
    <source>
        <strain evidence="1 2">SM2107</strain>
    </source>
</reference>
<dbReference type="EMBL" id="JAHRID010000016">
    <property type="protein sequence ID" value="MBV2131167.1"/>
    <property type="molecule type" value="Genomic_DNA"/>
</dbReference>